<keyword evidence="4" id="KW-1185">Reference proteome</keyword>
<evidence type="ECO:0000313" key="4">
    <source>
        <dbReference type="Proteomes" id="UP000198796"/>
    </source>
</evidence>
<dbReference type="Proteomes" id="UP000198796">
    <property type="component" value="Unassembled WGS sequence"/>
</dbReference>
<dbReference type="PRINTS" id="PR01438">
    <property type="entry name" value="UNVRSLSTRESS"/>
</dbReference>
<dbReference type="EMBL" id="FOJU01000003">
    <property type="protein sequence ID" value="SFB00774.1"/>
    <property type="molecule type" value="Genomic_DNA"/>
</dbReference>
<dbReference type="AlphaFoldDB" id="A0A1I0XIP3"/>
<dbReference type="PANTHER" id="PTHR46268">
    <property type="entry name" value="STRESS RESPONSE PROTEIN NHAX"/>
    <property type="match status" value="1"/>
</dbReference>
<sequence length="279" mass="29975">MAYKTIFSALAHESALERTIAQAEALAGQWDAHLEVLCIGLDRIQSGYYDVGANALILQDAIKKATEDAEALSVKVDERLRGAALRWSSDTAVANVSDMVRPVAGRARFSDLAVMSQPQGGRAEGEAEALIESALFQGQCPVMVVPESGAPIVAPRRILIGWDESREALSAVRAALPMLKSAGQATIAVIDPPRHGPERSDPGGLLSQFLARHGIRCEIDVLARTMPRIADVLIQRAVDMDAEMVVIGAYGHSRFREAILGGATRTMLEEAPMPVFMAH</sequence>
<evidence type="ECO:0000256" key="1">
    <source>
        <dbReference type="ARBA" id="ARBA00008791"/>
    </source>
</evidence>
<dbReference type="PANTHER" id="PTHR46268:SF15">
    <property type="entry name" value="UNIVERSAL STRESS PROTEIN HP_0031"/>
    <property type="match status" value="1"/>
</dbReference>
<name>A0A1I0XIP3_9RHOB</name>
<reference evidence="3 4" key="1">
    <citation type="submission" date="2016-10" db="EMBL/GenBank/DDBJ databases">
        <authorList>
            <person name="de Groot N.N."/>
        </authorList>
    </citation>
    <scope>NUCLEOTIDE SEQUENCE [LARGE SCALE GENOMIC DNA]</scope>
    <source>
        <strain evidence="3 4">DSM 29316</strain>
    </source>
</reference>
<dbReference type="RefSeq" id="WP_092064796.1">
    <property type="nucleotide sequence ID" value="NZ_FOJU01000003.1"/>
</dbReference>
<dbReference type="InterPro" id="IPR006016">
    <property type="entry name" value="UspA"/>
</dbReference>
<dbReference type="CDD" id="cd00293">
    <property type="entry name" value="USP-like"/>
    <property type="match status" value="1"/>
</dbReference>
<dbReference type="Gene3D" id="3.40.50.12370">
    <property type="match status" value="1"/>
</dbReference>
<protein>
    <submittedName>
        <fullName evidence="3">Universal stress protein family protein</fullName>
    </submittedName>
</protein>
<proteinExistence type="inferred from homology"/>
<dbReference type="OrthoDB" id="9804721at2"/>
<dbReference type="STRING" id="871651.SAMN05421688_2321"/>
<dbReference type="SUPFAM" id="SSF52402">
    <property type="entry name" value="Adenine nucleotide alpha hydrolases-like"/>
    <property type="match status" value="2"/>
</dbReference>
<accession>A0A1I0XIP3</accession>
<gene>
    <name evidence="3" type="ORF">SAMN05421688_2321</name>
</gene>
<evidence type="ECO:0000313" key="3">
    <source>
        <dbReference type="EMBL" id="SFB00774.1"/>
    </source>
</evidence>
<dbReference type="InterPro" id="IPR006015">
    <property type="entry name" value="Universal_stress_UspA"/>
</dbReference>
<feature type="domain" description="UspA" evidence="2">
    <location>
        <begin position="156"/>
        <end position="278"/>
    </location>
</feature>
<dbReference type="Pfam" id="PF00582">
    <property type="entry name" value="Usp"/>
    <property type="match status" value="1"/>
</dbReference>
<organism evidence="3 4">
    <name type="scientific">Poseidonocella pacifica</name>
    <dbReference type="NCBI Taxonomy" id="871651"/>
    <lineage>
        <taxon>Bacteria</taxon>
        <taxon>Pseudomonadati</taxon>
        <taxon>Pseudomonadota</taxon>
        <taxon>Alphaproteobacteria</taxon>
        <taxon>Rhodobacterales</taxon>
        <taxon>Roseobacteraceae</taxon>
        <taxon>Poseidonocella</taxon>
    </lineage>
</organism>
<evidence type="ECO:0000259" key="2">
    <source>
        <dbReference type="Pfam" id="PF00582"/>
    </source>
</evidence>
<comment type="similarity">
    <text evidence="1">Belongs to the universal stress protein A family.</text>
</comment>